<evidence type="ECO:0000256" key="1">
    <source>
        <dbReference type="ARBA" id="ARBA00001946"/>
    </source>
</evidence>
<proteinExistence type="inferred from homology"/>
<protein>
    <recommendedName>
        <fullName evidence="10">Polymerase nucleotidyl transferase domain-containing protein</fullName>
    </recommendedName>
</protein>
<keyword evidence="7" id="KW-0067">ATP-binding</keyword>
<evidence type="ECO:0000256" key="9">
    <source>
        <dbReference type="ARBA" id="ARBA00038276"/>
    </source>
</evidence>
<evidence type="ECO:0000256" key="3">
    <source>
        <dbReference type="ARBA" id="ARBA00022679"/>
    </source>
</evidence>
<evidence type="ECO:0000256" key="6">
    <source>
        <dbReference type="ARBA" id="ARBA00022741"/>
    </source>
</evidence>
<dbReference type="Proteomes" id="UP001157911">
    <property type="component" value="Unassembled WGS sequence"/>
</dbReference>
<sequence>MKNLQEAITFLKSRKDHIKKTFGVEEIAIFGSFCRNEQTEKSDIDIIVTFAKGYKTFDNYMNLKEYLEKLLSRKVDLIVKTATKPKLKKAILKEAVYV</sequence>
<comment type="caution">
    <text evidence="11">The sequence shown here is derived from an EMBL/GenBank/DDBJ whole genome shotgun (WGS) entry which is preliminary data.</text>
</comment>
<evidence type="ECO:0000259" key="10">
    <source>
        <dbReference type="Pfam" id="PF01909"/>
    </source>
</evidence>
<keyword evidence="12" id="KW-1185">Reference proteome</keyword>
<gene>
    <name evidence="11" type="ORF">SAMN06265339_1318</name>
</gene>
<dbReference type="Gene3D" id="3.30.460.10">
    <property type="entry name" value="Beta Polymerase, domain 2"/>
    <property type="match status" value="1"/>
</dbReference>
<evidence type="ECO:0000256" key="4">
    <source>
        <dbReference type="ARBA" id="ARBA00022695"/>
    </source>
</evidence>
<keyword evidence="3" id="KW-0808">Transferase</keyword>
<dbReference type="PANTHER" id="PTHR33571:SF14">
    <property type="entry name" value="PROTEIN ADENYLYLTRANSFERASE MJ0435-RELATED"/>
    <property type="match status" value="1"/>
</dbReference>
<dbReference type="InterPro" id="IPR052038">
    <property type="entry name" value="Type-VII_TA_antitoxin"/>
</dbReference>
<dbReference type="RefSeq" id="WP_283400773.1">
    <property type="nucleotide sequence ID" value="NZ_FXUB01000003.1"/>
</dbReference>
<dbReference type="PANTHER" id="PTHR33571">
    <property type="entry name" value="SSL8005 PROTEIN"/>
    <property type="match status" value="1"/>
</dbReference>
<feature type="domain" description="Polymerase nucleotidyl transferase" evidence="10">
    <location>
        <begin position="16"/>
        <end position="98"/>
    </location>
</feature>
<keyword evidence="2" id="KW-1277">Toxin-antitoxin system</keyword>
<dbReference type="SUPFAM" id="SSF81301">
    <property type="entry name" value="Nucleotidyltransferase"/>
    <property type="match status" value="1"/>
</dbReference>
<dbReference type="InterPro" id="IPR002934">
    <property type="entry name" value="Polymerase_NTP_transf_dom"/>
</dbReference>
<keyword evidence="5" id="KW-0479">Metal-binding</keyword>
<keyword evidence="8" id="KW-0460">Magnesium</keyword>
<comment type="similarity">
    <text evidence="9">Belongs to the MntA antitoxin family.</text>
</comment>
<evidence type="ECO:0000256" key="8">
    <source>
        <dbReference type="ARBA" id="ARBA00022842"/>
    </source>
</evidence>
<dbReference type="Pfam" id="PF01909">
    <property type="entry name" value="NTP_transf_2"/>
    <property type="match status" value="1"/>
</dbReference>
<accession>A0ABY1NQ16</accession>
<dbReference type="CDD" id="cd05403">
    <property type="entry name" value="NT_KNTase_like"/>
    <property type="match status" value="1"/>
</dbReference>
<dbReference type="InterPro" id="IPR043519">
    <property type="entry name" value="NT_sf"/>
</dbReference>
<organism evidence="11 12">
    <name type="scientific">Desulfurobacterium pacificum</name>
    <dbReference type="NCBI Taxonomy" id="240166"/>
    <lineage>
        <taxon>Bacteria</taxon>
        <taxon>Pseudomonadati</taxon>
        <taxon>Aquificota</taxon>
        <taxon>Aquificia</taxon>
        <taxon>Desulfurobacteriales</taxon>
        <taxon>Desulfurobacteriaceae</taxon>
        <taxon>Desulfurobacterium</taxon>
    </lineage>
</organism>
<keyword evidence="4" id="KW-0548">Nucleotidyltransferase</keyword>
<evidence type="ECO:0000256" key="2">
    <source>
        <dbReference type="ARBA" id="ARBA00022649"/>
    </source>
</evidence>
<name>A0ABY1NQ16_9BACT</name>
<evidence type="ECO:0000313" key="12">
    <source>
        <dbReference type="Proteomes" id="UP001157911"/>
    </source>
</evidence>
<dbReference type="EMBL" id="FXUB01000003">
    <property type="protein sequence ID" value="SMP14299.1"/>
    <property type="molecule type" value="Genomic_DNA"/>
</dbReference>
<keyword evidence="6" id="KW-0547">Nucleotide-binding</keyword>
<reference evidence="11 12" key="1">
    <citation type="submission" date="2017-05" db="EMBL/GenBank/DDBJ databases">
        <authorList>
            <person name="Varghese N."/>
            <person name="Submissions S."/>
        </authorList>
    </citation>
    <scope>NUCLEOTIDE SEQUENCE [LARGE SCALE GENOMIC DNA]</scope>
    <source>
        <strain evidence="11 12">DSM 15522</strain>
    </source>
</reference>
<evidence type="ECO:0000256" key="7">
    <source>
        <dbReference type="ARBA" id="ARBA00022840"/>
    </source>
</evidence>
<evidence type="ECO:0000313" key="11">
    <source>
        <dbReference type="EMBL" id="SMP14299.1"/>
    </source>
</evidence>
<evidence type="ECO:0000256" key="5">
    <source>
        <dbReference type="ARBA" id="ARBA00022723"/>
    </source>
</evidence>
<comment type="cofactor">
    <cofactor evidence="1">
        <name>Mg(2+)</name>
        <dbReference type="ChEBI" id="CHEBI:18420"/>
    </cofactor>
</comment>